<dbReference type="CDD" id="cd03392">
    <property type="entry name" value="PAP2_like_2"/>
    <property type="match status" value="1"/>
</dbReference>
<reference evidence="3" key="1">
    <citation type="submission" date="2020-10" db="EMBL/GenBank/DDBJ databases">
        <authorList>
            <person name="Gilroy R."/>
        </authorList>
    </citation>
    <scope>NUCLEOTIDE SEQUENCE</scope>
    <source>
        <strain evidence="3">CHK147-3167</strain>
    </source>
</reference>
<dbReference type="SMART" id="SM00014">
    <property type="entry name" value="acidPPc"/>
    <property type="match status" value="1"/>
</dbReference>
<dbReference type="InterPro" id="IPR000326">
    <property type="entry name" value="PAP2/HPO"/>
</dbReference>
<comment type="caution">
    <text evidence="3">The sequence shown here is derived from an EMBL/GenBank/DDBJ whole genome shotgun (WGS) entry which is preliminary data.</text>
</comment>
<evidence type="ECO:0000256" key="1">
    <source>
        <dbReference type="SAM" id="Phobius"/>
    </source>
</evidence>
<feature type="transmembrane region" description="Helical" evidence="1">
    <location>
        <begin position="51"/>
        <end position="79"/>
    </location>
</feature>
<feature type="transmembrane region" description="Helical" evidence="1">
    <location>
        <begin position="126"/>
        <end position="144"/>
    </location>
</feature>
<evidence type="ECO:0000313" key="3">
    <source>
        <dbReference type="EMBL" id="HIQ91568.1"/>
    </source>
</evidence>
<reference evidence="3" key="2">
    <citation type="journal article" date="2021" name="PeerJ">
        <title>Extensive microbial diversity within the chicken gut microbiome revealed by metagenomics and culture.</title>
        <authorList>
            <person name="Gilroy R."/>
            <person name="Ravi A."/>
            <person name="Getino M."/>
            <person name="Pursley I."/>
            <person name="Horton D.L."/>
            <person name="Alikhan N.F."/>
            <person name="Baker D."/>
            <person name="Gharbi K."/>
            <person name="Hall N."/>
            <person name="Watson M."/>
            <person name="Adriaenssens E.M."/>
            <person name="Foster-Nyarko E."/>
            <person name="Jarju S."/>
            <person name="Secka A."/>
            <person name="Antonio M."/>
            <person name="Oren A."/>
            <person name="Chaudhuri R.R."/>
            <person name="La Ragione R."/>
            <person name="Hildebrand F."/>
            <person name="Pallen M.J."/>
        </authorList>
    </citation>
    <scope>NUCLEOTIDE SEQUENCE</scope>
    <source>
        <strain evidence="3">CHK147-3167</strain>
    </source>
</reference>
<dbReference type="AlphaFoldDB" id="A0A9D0ZS82"/>
<dbReference type="InterPro" id="IPR036938">
    <property type="entry name" value="PAP2/HPO_sf"/>
</dbReference>
<keyword evidence="1" id="KW-0812">Transmembrane</keyword>
<organism evidence="3 4">
    <name type="scientific">Candidatus Coprosoma intestinipullorum</name>
    <dbReference type="NCBI Taxonomy" id="2840752"/>
    <lineage>
        <taxon>Bacteria</taxon>
        <taxon>Bacillati</taxon>
        <taxon>Bacillota</taxon>
        <taxon>Bacillota incertae sedis</taxon>
        <taxon>Candidatus Coprosoma</taxon>
    </lineage>
</organism>
<dbReference type="PANTHER" id="PTHR14969:SF13">
    <property type="entry name" value="AT30094P"/>
    <property type="match status" value="1"/>
</dbReference>
<name>A0A9D0ZS82_9FIRM</name>
<dbReference type="Proteomes" id="UP000886786">
    <property type="component" value="Unassembled WGS sequence"/>
</dbReference>
<protein>
    <submittedName>
        <fullName evidence="3">Phosphatase PAP2 family protein</fullName>
    </submittedName>
</protein>
<feature type="transmembrane region" description="Helical" evidence="1">
    <location>
        <begin position="156"/>
        <end position="176"/>
    </location>
</feature>
<proteinExistence type="predicted"/>
<dbReference type="Pfam" id="PF01569">
    <property type="entry name" value="PAP2"/>
    <property type="match status" value="1"/>
</dbReference>
<feature type="domain" description="Phosphatidic acid phosphatase type 2/haloperoxidase" evidence="2">
    <location>
        <begin position="87"/>
        <end position="197"/>
    </location>
</feature>
<accession>A0A9D0ZS82</accession>
<feature type="transmembrane region" description="Helical" evidence="1">
    <location>
        <begin position="182"/>
        <end position="200"/>
    </location>
</feature>
<gene>
    <name evidence="3" type="ORF">IAB27_08170</name>
</gene>
<dbReference type="PANTHER" id="PTHR14969">
    <property type="entry name" value="SPHINGOSINE-1-PHOSPHATE PHOSPHOHYDROLASE"/>
    <property type="match status" value="1"/>
</dbReference>
<keyword evidence="1" id="KW-0472">Membrane</keyword>
<feature type="transmembrane region" description="Helical" evidence="1">
    <location>
        <begin position="86"/>
        <end position="106"/>
    </location>
</feature>
<keyword evidence="1" id="KW-1133">Transmembrane helix</keyword>
<dbReference type="EMBL" id="DVFV01000140">
    <property type="protein sequence ID" value="HIQ91568.1"/>
    <property type="molecule type" value="Genomic_DNA"/>
</dbReference>
<feature type="transmembrane region" description="Helical" evidence="1">
    <location>
        <begin position="7"/>
        <end position="28"/>
    </location>
</feature>
<evidence type="ECO:0000259" key="2">
    <source>
        <dbReference type="SMART" id="SM00014"/>
    </source>
</evidence>
<dbReference type="SUPFAM" id="SSF48317">
    <property type="entry name" value="Acid phosphatase/Vanadium-dependent haloperoxidase"/>
    <property type="match status" value="1"/>
</dbReference>
<dbReference type="Gene3D" id="1.20.144.10">
    <property type="entry name" value="Phosphatidic acid phosphatase type 2/haloperoxidase"/>
    <property type="match status" value="1"/>
</dbReference>
<sequence length="206" mass="23758">MDRIKNIWIWFALFIAVFILFSIIGSLYNNEIISIDVFMHDLVVNNLRSDVLTFIMLFITNFCNPIILILLSLVILLICKDKKMGLIIIINLLVSILLNIIFKGIIQRDRPLEDFLITESGYSFPSGHSMVSMAYYGLIIYFIYKKIKDKRVRNVLMILIGFLILAIGFSRIYLGVHFASDVIGGFLISIIYLVCAIKLLNLKYYK</sequence>
<evidence type="ECO:0000313" key="4">
    <source>
        <dbReference type="Proteomes" id="UP000886786"/>
    </source>
</evidence>